<sequence length="349" mass="38111">MRKASIKLQQHRAWDHLKAITQPALTLAPTNYFDEIRAGCVAADIPGAVADHDTPWLFDRLIGAVQMQGISDANAAAFTAKHGIVSFADVAAALDADPDCPRLRSYWDFSDCRYRKAAGTCSEPRHLGRCPVPTHPTRKGSLIVAAYSLALFLRDVCDGDLVAWLDFRLAEADRGPGTLDRAVNMGAAVLGPLREISGIGEKVWSMALADLLLAADSDRERWVTAGAAMVVIDSLLHNHLHRTGTLRRFGAEHLYGPRCYGPGGCASIIRGLSDRIDARAFNPAFPASFPRFVQFAIWRLCSTSELDQCNGNRIDDRRRCINIGCPAFSDCDRVVLHQKPSGLPLPPKA</sequence>
<organism evidence="1 2">
    <name type="scientific">Methylobacterium thuringiense</name>
    <dbReference type="NCBI Taxonomy" id="1003091"/>
    <lineage>
        <taxon>Bacteria</taxon>
        <taxon>Pseudomonadati</taxon>
        <taxon>Pseudomonadota</taxon>
        <taxon>Alphaproteobacteria</taxon>
        <taxon>Hyphomicrobiales</taxon>
        <taxon>Methylobacteriaceae</taxon>
        <taxon>Methylobacterium</taxon>
    </lineage>
</organism>
<dbReference type="EMBL" id="BPRA01000001">
    <property type="protein sequence ID" value="GJE53802.1"/>
    <property type="molecule type" value="Genomic_DNA"/>
</dbReference>
<dbReference type="Proteomes" id="UP001055101">
    <property type="component" value="Unassembled WGS sequence"/>
</dbReference>
<proteinExistence type="predicted"/>
<gene>
    <name evidence="1" type="ORF">EKPJFOCH_0270</name>
</gene>
<reference evidence="1" key="1">
    <citation type="journal article" date="2021" name="Front. Microbiol.">
        <title>Comprehensive Comparative Genomics and Phenotyping of Methylobacterium Species.</title>
        <authorList>
            <person name="Alessa O."/>
            <person name="Ogura Y."/>
            <person name="Fujitani Y."/>
            <person name="Takami H."/>
            <person name="Hayashi T."/>
            <person name="Sahin N."/>
            <person name="Tani A."/>
        </authorList>
    </citation>
    <scope>NUCLEOTIDE SEQUENCE</scope>
    <source>
        <strain evidence="1">DSM 23674</strain>
    </source>
</reference>
<accession>A0ABQ4TG94</accession>
<keyword evidence="2" id="KW-1185">Reference proteome</keyword>
<protein>
    <submittedName>
        <fullName evidence="1">Uncharacterized protein</fullName>
    </submittedName>
</protein>
<evidence type="ECO:0000313" key="2">
    <source>
        <dbReference type="Proteomes" id="UP001055101"/>
    </source>
</evidence>
<reference evidence="1" key="2">
    <citation type="submission" date="2021-08" db="EMBL/GenBank/DDBJ databases">
        <authorList>
            <person name="Tani A."/>
            <person name="Ola A."/>
            <person name="Ogura Y."/>
            <person name="Katsura K."/>
            <person name="Hayashi T."/>
        </authorList>
    </citation>
    <scope>NUCLEOTIDE SEQUENCE</scope>
    <source>
        <strain evidence="1">DSM 23674</strain>
    </source>
</reference>
<dbReference type="RefSeq" id="WP_238230427.1">
    <property type="nucleotide sequence ID" value="NZ_BPRA01000001.1"/>
</dbReference>
<evidence type="ECO:0000313" key="1">
    <source>
        <dbReference type="EMBL" id="GJE53802.1"/>
    </source>
</evidence>
<comment type="caution">
    <text evidence="1">The sequence shown here is derived from an EMBL/GenBank/DDBJ whole genome shotgun (WGS) entry which is preliminary data.</text>
</comment>
<name>A0ABQ4TG94_9HYPH</name>